<gene>
    <name evidence="2" type="ORF">RISK_003188</name>
</gene>
<dbReference type="SUPFAM" id="SSF46785">
    <property type="entry name" value="Winged helix' DNA-binding domain"/>
    <property type="match status" value="1"/>
</dbReference>
<dbReference type="Gene3D" id="1.10.10.10">
    <property type="entry name" value="Winged helix-like DNA-binding domain superfamily/Winged helix DNA-binding domain"/>
    <property type="match status" value="1"/>
</dbReference>
<reference evidence="2" key="1">
    <citation type="submission" date="2015-05" db="EMBL/GenBank/DDBJ databases">
        <title>Permanent draft genome of Rhodopirellula islandicus K833.</title>
        <authorList>
            <person name="Kizina J."/>
            <person name="Richter M."/>
            <person name="Glockner F.O."/>
            <person name="Harder J."/>
        </authorList>
    </citation>
    <scope>NUCLEOTIDE SEQUENCE [LARGE SCALE GENOMIC DNA]</scope>
    <source>
        <strain evidence="2">K833</strain>
    </source>
</reference>
<dbReference type="PANTHER" id="PTHR30363">
    <property type="entry name" value="HTH-TYPE TRANSCRIPTIONAL REGULATOR SRLR-RELATED"/>
    <property type="match status" value="1"/>
</dbReference>
<dbReference type="AlphaFoldDB" id="A0A0J1BEF9"/>
<dbReference type="PANTHER" id="PTHR30363:SF28">
    <property type="entry name" value="TRANSCRIPTIONAL REGULATORY PROTEIN-RELATED"/>
    <property type="match status" value="1"/>
</dbReference>
<dbReference type="Proteomes" id="UP000036367">
    <property type="component" value="Unassembled WGS sequence"/>
</dbReference>
<accession>A0A0J1BEF9</accession>
<protein>
    <submittedName>
        <fullName evidence="2">Iron-sulfur cluster regulator SufR</fullName>
    </submittedName>
</protein>
<dbReference type="OrthoDB" id="259423at2"/>
<dbReference type="PATRIC" id="fig|595434.4.peg.3040"/>
<dbReference type="InterPro" id="IPR036390">
    <property type="entry name" value="WH_DNA-bd_sf"/>
</dbReference>
<feature type="compositionally biased region" description="Low complexity" evidence="1">
    <location>
        <begin position="1"/>
        <end position="14"/>
    </location>
</feature>
<dbReference type="EMBL" id="LECT01000025">
    <property type="protein sequence ID" value="KLU04920.1"/>
    <property type="molecule type" value="Genomic_DNA"/>
</dbReference>
<dbReference type="InterPro" id="IPR036388">
    <property type="entry name" value="WH-like_DNA-bd_sf"/>
</dbReference>
<organism evidence="2 3">
    <name type="scientific">Rhodopirellula islandica</name>
    <dbReference type="NCBI Taxonomy" id="595434"/>
    <lineage>
        <taxon>Bacteria</taxon>
        <taxon>Pseudomonadati</taxon>
        <taxon>Planctomycetota</taxon>
        <taxon>Planctomycetia</taxon>
        <taxon>Pirellulales</taxon>
        <taxon>Pirellulaceae</taxon>
        <taxon>Rhodopirellula</taxon>
    </lineage>
</organism>
<sequence length="281" mass="29874">MATSSSTSDSTSDPSGERPVSVVTSRAQTAVNAAAVRSVDRELLLCLRSGEPKAIGDLTKQLGVTATAVRQRVERLLEVGLIAREKVVAGRGRPTYHYVLTPAGYRRAGADATELAEAMWAEIVAISDEDTREKLISAIASRLGRQFAAALQGDVDGVAVHDENKAACSCQQIGGGEDSFQERMQRLTSMLQTKEISASLIEVTSQPDGVLPVLDIEACPYPSLTAAAGDRSMCRLEEQMLSEALGEDVHLSSCRMDGDSCCQFSTKSDSDTNPTSNSESG</sequence>
<dbReference type="InterPro" id="IPR050313">
    <property type="entry name" value="Carb_Metab_HTH_regulators"/>
</dbReference>
<dbReference type="CDD" id="cd00090">
    <property type="entry name" value="HTH_ARSR"/>
    <property type="match status" value="1"/>
</dbReference>
<evidence type="ECO:0000313" key="2">
    <source>
        <dbReference type="EMBL" id="KLU04920.1"/>
    </source>
</evidence>
<comment type="caution">
    <text evidence="2">The sequence shown here is derived from an EMBL/GenBank/DDBJ whole genome shotgun (WGS) entry which is preliminary data.</text>
</comment>
<dbReference type="GO" id="GO:0006355">
    <property type="term" value="P:regulation of DNA-templated transcription"/>
    <property type="evidence" value="ECO:0007669"/>
    <property type="project" value="UniProtKB-ARBA"/>
</dbReference>
<dbReference type="STRING" id="595434.RISK_003188"/>
<evidence type="ECO:0000313" key="3">
    <source>
        <dbReference type="Proteomes" id="UP000036367"/>
    </source>
</evidence>
<evidence type="ECO:0000256" key="1">
    <source>
        <dbReference type="SAM" id="MobiDB-lite"/>
    </source>
</evidence>
<dbReference type="RefSeq" id="WP_047814712.1">
    <property type="nucleotide sequence ID" value="NZ_LECT01000025.1"/>
</dbReference>
<proteinExistence type="predicted"/>
<keyword evidence="3" id="KW-1185">Reference proteome</keyword>
<name>A0A0J1BEF9_RHOIS</name>
<dbReference type="InterPro" id="IPR011991">
    <property type="entry name" value="ArsR-like_HTH"/>
</dbReference>
<feature type="region of interest" description="Disordered" evidence="1">
    <location>
        <begin position="1"/>
        <end position="21"/>
    </location>
</feature>